<keyword evidence="5" id="KW-0456">Lyase</keyword>
<evidence type="ECO:0000256" key="1">
    <source>
        <dbReference type="ARBA" id="ARBA00001946"/>
    </source>
</evidence>
<dbReference type="InterPro" id="IPR034623">
    <property type="entry name" value="Galactarate_dehydratase_3"/>
</dbReference>
<evidence type="ECO:0000313" key="6">
    <source>
        <dbReference type="Proteomes" id="UP000191988"/>
    </source>
</evidence>
<dbReference type="STRING" id="1183432.AGR3A_Lc180041"/>
<dbReference type="InterPro" id="IPR013341">
    <property type="entry name" value="Mandelate_racemase_N_dom"/>
</dbReference>
<dbReference type="InterPro" id="IPR046945">
    <property type="entry name" value="RHMD-like"/>
</dbReference>
<dbReference type="EMBL" id="FBWK01000054">
    <property type="protein sequence ID" value="CUX61055.1"/>
    <property type="molecule type" value="Genomic_DNA"/>
</dbReference>
<gene>
    <name evidence="5" type="ORF">AGR3A_Lc180041</name>
</gene>
<dbReference type="FunFam" id="3.30.390.10:FF:000012">
    <property type="entry name" value="Mandelate racemase/muconate lactonizing protein"/>
    <property type="match status" value="1"/>
</dbReference>
<dbReference type="Gene3D" id="3.20.20.120">
    <property type="entry name" value="Enolase-like C-terminal domain"/>
    <property type="match status" value="1"/>
</dbReference>
<organism evidence="5 6">
    <name type="scientific">Agrobacterium tomkonis CFBP 6623</name>
    <dbReference type="NCBI Taxonomy" id="1183432"/>
    <lineage>
        <taxon>Bacteria</taxon>
        <taxon>Pseudomonadati</taxon>
        <taxon>Pseudomonadota</taxon>
        <taxon>Alphaproteobacteria</taxon>
        <taxon>Hyphomicrobiales</taxon>
        <taxon>Rhizobiaceae</taxon>
        <taxon>Rhizobium/Agrobacterium group</taxon>
        <taxon>Agrobacterium</taxon>
        <taxon>Agrobacterium tumefaciens complex</taxon>
    </lineage>
</organism>
<dbReference type="Pfam" id="PF13378">
    <property type="entry name" value="MR_MLE_C"/>
    <property type="match status" value="1"/>
</dbReference>
<accession>A0A1S7S1E3</accession>
<evidence type="ECO:0000256" key="2">
    <source>
        <dbReference type="ARBA" id="ARBA00022723"/>
    </source>
</evidence>
<dbReference type="EC" id="4.2.1.6" evidence="5"/>
<comment type="cofactor">
    <cofactor evidence="1">
        <name>Mg(2+)</name>
        <dbReference type="ChEBI" id="CHEBI:18420"/>
    </cofactor>
</comment>
<dbReference type="Gene3D" id="3.30.390.10">
    <property type="entry name" value="Enolase-like, N-terminal domain"/>
    <property type="match status" value="1"/>
</dbReference>
<dbReference type="AlphaFoldDB" id="A0A1S7S1E3"/>
<dbReference type="SUPFAM" id="SSF51604">
    <property type="entry name" value="Enolase C-terminal domain-like"/>
    <property type="match status" value="1"/>
</dbReference>
<name>A0A1S7S1E3_9HYPH</name>
<dbReference type="SFLD" id="SFLDS00001">
    <property type="entry name" value="Enolase"/>
    <property type="match status" value="1"/>
</dbReference>
<dbReference type="FunFam" id="3.20.20.120:FF:000016">
    <property type="entry name" value="Mandelate racemase/muconate lactonizing protein"/>
    <property type="match status" value="1"/>
</dbReference>
<evidence type="ECO:0000313" key="5">
    <source>
        <dbReference type="EMBL" id="CUX61055.1"/>
    </source>
</evidence>
<dbReference type="PANTHER" id="PTHR13794:SF58">
    <property type="entry name" value="MITOCHONDRIAL ENOLASE SUPERFAMILY MEMBER 1"/>
    <property type="match status" value="1"/>
</dbReference>
<protein>
    <submittedName>
        <fullName evidence="5">Galactonate dehydratase</fullName>
        <ecNumber evidence="5">4.2.1.6</ecNumber>
    </submittedName>
</protein>
<dbReference type="SFLD" id="SFLDG00179">
    <property type="entry name" value="mandelate_racemase"/>
    <property type="match status" value="1"/>
</dbReference>
<dbReference type="Proteomes" id="UP000191988">
    <property type="component" value="Unassembled WGS sequence"/>
</dbReference>
<keyword evidence="6" id="KW-1185">Reference proteome</keyword>
<dbReference type="InterPro" id="IPR029065">
    <property type="entry name" value="Enolase_C-like"/>
</dbReference>
<keyword evidence="3" id="KW-0460">Magnesium</keyword>
<keyword evidence="2" id="KW-0479">Metal-binding</keyword>
<dbReference type="InterPro" id="IPR036849">
    <property type="entry name" value="Enolase-like_C_sf"/>
</dbReference>
<dbReference type="PANTHER" id="PTHR13794">
    <property type="entry name" value="ENOLASE SUPERFAMILY, MANDELATE RACEMASE"/>
    <property type="match status" value="1"/>
</dbReference>
<dbReference type="SUPFAM" id="SSF54826">
    <property type="entry name" value="Enolase N-terminal domain-like"/>
    <property type="match status" value="1"/>
</dbReference>
<proteinExistence type="predicted"/>
<dbReference type="InterPro" id="IPR013342">
    <property type="entry name" value="Mandelate_racemase_C"/>
</dbReference>
<dbReference type="InterPro" id="IPR029017">
    <property type="entry name" value="Enolase-like_N"/>
</dbReference>
<dbReference type="GO" id="GO:0016052">
    <property type="term" value="P:carbohydrate catabolic process"/>
    <property type="evidence" value="ECO:0007669"/>
    <property type="project" value="TreeGrafter"/>
</dbReference>
<evidence type="ECO:0000259" key="4">
    <source>
        <dbReference type="SMART" id="SM00922"/>
    </source>
</evidence>
<evidence type="ECO:0000256" key="3">
    <source>
        <dbReference type="ARBA" id="ARBA00022842"/>
    </source>
</evidence>
<feature type="domain" description="Mandelate racemase/muconate lactonizing enzyme C-terminal" evidence="4">
    <location>
        <begin position="129"/>
        <end position="237"/>
    </location>
</feature>
<dbReference type="CDD" id="cd03316">
    <property type="entry name" value="MR_like"/>
    <property type="match status" value="1"/>
</dbReference>
<dbReference type="GO" id="GO:0000287">
    <property type="term" value="F:magnesium ion binding"/>
    <property type="evidence" value="ECO:0007669"/>
    <property type="project" value="TreeGrafter"/>
</dbReference>
<dbReference type="GO" id="GO:0008869">
    <property type="term" value="F:galactonate dehydratase activity"/>
    <property type="evidence" value="ECO:0007669"/>
    <property type="project" value="UniProtKB-EC"/>
</dbReference>
<dbReference type="RefSeq" id="WP_046801257.1">
    <property type="nucleotide sequence ID" value="NZ_LT009724.1"/>
</dbReference>
<sequence length="395" mass="44766">MKIDRMRVFVTRDKDRPRVVVALDTDDGLTGWGECYNHGPDLALPPLLDYLYGFLAGQDPTRVEYLYNLLLQQNRFPPGALGLSAISALDHCLWDLAAKAAGVPVYKLLGGEVRDRIKVYAGVYTAPDAPAAKEEFDRLNEDWGFTAFKLSPWRVDIHAHRWGEVVRSSAEYFRSLRETVRPDYDIAFDAHAKIFEPAAARQLGNALAPYDPLFFEEPLRPENIEMWGDLKQGLNCTLATGESLYNRNEFLRLLQVKGADIIQPDICVVGGISEMRRIATLAEAHFVSIAPHNPMGPLATAVNVHFSAAQQNFRILEYRLPKGQCYVYGGTDLEKREDETRYVVDPYLPKDGYLELRPDRPGWGVEMDEKAMQEDGYVHWQRRVPKRPDGSYAFA</sequence>
<reference evidence="6" key="1">
    <citation type="submission" date="2016-01" db="EMBL/GenBank/DDBJ databases">
        <authorList>
            <person name="Regsiter A."/>
            <person name="william w."/>
        </authorList>
    </citation>
    <scope>NUCLEOTIDE SEQUENCE [LARGE SCALE GENOMIC DNA]</scope>
    <source>
        <strain evidence="6">CFBP 6623</strain>
    </source>
</reference>
<dbReference type="SMART" id="SM00922">
    <property type="entry name" value="MR_MLE"/>
    <property type="match status" value="1"/>
</dbReference>
<dbReference type="Pfam" id="PF02746">
    <property type="entry name" value="MR_MLE_N"/>
    <property type="match status" value="1"/>
</dbReference>
<dbReference type="SFLD" id="SFLDF00563">
    <property type="entry name" value="galactarate_dehydratase_3"/>
    <property type="match status" value="1"/>
</dbReference>